<dbReference type="EMBL" id="LHZR01000086">
    <property type="protein sequence ID" value="KXV50074.1"/>
    <property type="molecule type" value="Genomic_DNA"/>
</dbReference>
<comment type="function">
    <text evidence="2">Antitoxin component of a type II toxin-antitoxin (TA) system.</text>
</comment>
<dbReference type="Pfam" id="PF02604">
    <property type="entry name" value="PhdYeFM_antitox"/>
    <property type="match status" value="1"/>
</dbReference>
<organism evidence="3 4">
    <name type="scientific">Gluconobacter albidus</name>
    <dbReference type="NCBI Taxonomy" id="318683"/>
    <lineage>
        <taxon>Bacteria</taxon>
        <taxon>Pseudomonadati</taxon>
        <taxon>Pseudomonadota</taxon>
        <taxon>Alphaproteobacteria</taxon>
        <taxon>Acetobacterales</taxon>
        <taxon>Acetobacteraceae</taxon>
        <taxon>Gluconobacter</taxon>
    </lineage>
</organism>
<dbReference type="PATRIC" id="fig|318683.6.peg.2155"/>
<comment type="similarity">
    <text evidence="1 2">Belongs to the phD/YefM antitoxin family.</text>
</comment>
<comment type="caution">
    <text evidence="3">The sequence shown here is derived from an EMBL/GenBank/DDBJ whole genome shotgun (WGS) entry which is preliminary data.</text>
</comment>
<sequence length="84" mass="9810">MPTVGALEFQRKFGEFQHQAQREPVEITRHGRREYVLMSADHYDWLRAAAQRTHRTEDVSDVVLAAVERAEMDPEHAHLDDLLK</sequence>
<dbReference type="InterPro" id="IPR006442">
    <property type="entry name" value="Antitoxin_Phd/YefM"/>
</dbReference>
<name>A0A149TM54_9PROT</name>
<proteinExistence type="inferred from homology"/>
<dbReference type="InterPro" id="IPR036165">
    <property type="entry name" value="YefM-like_sf"/>
</dbReference>
<dbReference type="OrthoDB" id="165038at2"/>
<dbReference type="AlphaFoldDB" id="A0A149TM54"/>
<evidence type="ECO:0000256" key="2">
    <source>
        <dbReference type="RuleBase" id="RU362080"/>
    </source>
</evidence>
<accession>A0A149TM54</accession>
<dbReference type="NCBIfam" id="TIGR01552">
    <property type="entry name" value="phd_fam"/>
    <property type="match status" value="1"/>
</dbReference>
<dbReference type="Proteomes" id="UP000075636">
    <property type="component" value="Unassembled WGS sequence"/>
</dbReference>
<gene>
    <name evidence="3" type="ORF">AD945_02835</name>
</gene>
<reference evidence="3 4" key="1">
    <citation type="submission" date="2015-06" db="EMBL/GenBank/DDBJ databases">
        <title>Improved classification and identification of acetic acid bacteria using matrix-assisted laser desorption/ionization time-of-flight mass spectrometry; Gluconobacter nephelii and Gluconobacter uchimurae are later heterotypic synonyms of Gluconobacter japonicus and Gluconobacter oxydans, respectively.</title>
        <authorList>
            <person name="Li L."/>
            <person name="Cleenwerck I."/>
            <person name="De Vuyst L."/>
            <person name="Vandamme P."/>
        </authorList>
    </citation>
    <scope>NUCLEOTIDE SEQUENCE [LARGE SCALE GENOMIC DNA]</scope>
    <source>
        <strain evidence="3 4">LMG 1768</strain>
    </source>
</reference>
<dbReference type="SUPFAM" id="SSF143120">
    <property type="entry name" value="YefM-like"/>
    <property type="match status" value="1"/>
</dbReference>
<dbReference type="Gene3D" id="3.40.1620.10">
    <property type="entry name" value="YefM-like domain"/>
    <property type="match status" value="1"/>
</dbReference>
<evidence type="ECO:0000313" key="4">
    <source>
        <dbReference type="Proteomes" id="UP000075636"/>
    </source>
</evidence>
<evidence type="ECO:0000313" key="3">
    <source>
        <dbReference type="EMBL" id="KXV50074.1"/>
    </source>
</evidence>
<protein>
    <recommendedName>
        <fullName evidence="2">Antitoxin</fullName>
    </recommendedName>
</protein>
<dbReference type="RefSeq" id="WP_062106311.1">
    <property type="nucleotide sequence ID" value="NZ_LHZR01000086.1"/>
</dbReference>
<evidence type="ECO:0000256" key="1">
    <source>
        <dbReference type="ARBA" id="ARBA00009981"/>
    </source>
</evidence>